<evidence type="ECO:0000256" key="2">
    <source>
        <dbReference type="ARBA" id="ARBA00009477"/>
    </source>
</evidence>
<accession>A0A942TSC7</accession>
<dbReference type="InterPro" id="IPR058635">
    <property type="entry name" value="BSH_YhbJ"/>
</dbReference>
<keyword evidence="3 6" id="KW-0812">Transmembrane</keyword>
<reference evidence="9 10" key="1">
    <citation type="submission" date="2021-05" db="EMBL/GenBank/DDBJ databases">
        <title>Novel Bacillus species.</title>
        <authorList>
            <person name="Liu G."/>
        </authorList>
    </citation>
    <scope>NUCLEOTIDE SEQUENCE [LARGE SCALE GENOMIC DNA]</scope>
    <source>
        <strain evidence="9 10">FJAT-49732</strain>
    </source>
</reference>
<keyword evidence="5 6" id="KW-0472">Membrane</keyword>
<dbReference type="PANTHER" id="PTHR30386:SF26">
    <property type="entry name" value="TRANSPORT PROTEIN COMB"/>
    <property type="match status" value="1"/>
</dbReference>
<keyword evidence="10" id="KW-1185">Reference proteome</keyword>
<comment type="caution">
    <text evidence="9">The sequence shown here is derived from an EMBL/GenBank/DDBJ whole genome shotgun (WGS) entry which is preliminary data.</text>
</comment>
<dbReference type="GO" id="GO:0055085">
    <property type="term" value="P:transmembrane transport"/>
    <property type="evidence" value="ECO:0007669"/>
    <property type="project" value="InterPro"/>
</dbReference>
<sequence length="215" mass="23238">MNAKRMILLNVILLIILVGGGFAGYYYYNQKATYITTNNAQIAGQQVNIASPVSGQLISWKVKTGDSFSKDDHLGKVVMNGDQGPIEVDIKAPTDGTIVQTNAVKNTIIGAGTPLAISYDLNQLWVTANIEETNLRDLKVGQDVDIYVDAYPNTTLYGTVEEIGLATASTFSLLPSSNASGNYTKQTQVIPVKINIEGFAEKLIPGMNVTVRIHK</sequence>
<dbReference type="AlphaFoldDB" id="A0A942TSC7"/>
<evidence type="ECO:0000256" key="3">
    <source>
        <dbReference type="ARBA" id="ARBA00022692"/>
    </source>
</evidence>
<protein>
    <submittedName>
        <fullName evidence="9">Efflux RND transporter periplasmic adaptor subunit</fullName>
    </submittedName>
</protein>
<dbReference type="InterPro" id="IPR058636">
    <property type="entry name" value="Beta-barrel_YknX"/>
</dbReference>
<organism evidence="9 10">
    <name type="scientific">Lederbergia citrisecunda</name>
    <dbReference type="NCBI Taxonomy" id="2833583"/>
    <lineage>
        <taxon>Bacteria</taxon>
        <taxon>Bacillati</taxon>
        <taxon>Bacillota</taxon>
        <taxon>Bacilli</taxon>
        <taxon>Bacillales</taxon>
        <taxon>Bacillaceae</taxon>
        <taxon>Lederbergia</taxon>
    </lineage>
</organism>
<evidence type="ECO:0000313" key="10">
    <source>
        <dbReference type="Proteomes" id="UP000682713"/>
    </source>
</evidence>
<gene>
    <name evidence="9" type="ORF">KHA93_20500</name>
</gene>
<evidence type="ECO:0000256" key="5">
    <source>
        <dbReference type="ARBA" id="ARBA00023136"/>
    </source>
</evidence>
<feature type="domain" description="YknX-like beta-barrel" evidence="7">
    <location>
        <begin position="126"/>
        <end position="213"/>
    </location>
</feature>
<proteinExistence type="inferred from homology"/>
<dbReference type="Pfam" id="PF25997">
    <property type="entry name" value="BSH_YhbJ"/>
    <property type="match status" value="1"/>
</dbReference>
<dbReference type="EMBL" id="JAGYPJ010000001">
    <property type="protein sequence ID" value="MBS4201991.1"/>
    <property type="molecule type" value="Genomic_DNA"/>
</dbReference>
<comment type="similarity">
    <text evidence="2">Belongs to the membrane fusion protein (MFP) (TC 8.A.1) family.</text>
</comment>
<feature type="transmembrane region" description="Helical" evidence="6">
    <location>
        <begin position="7"/>
        <end position="28"/>
    </location>
</feature>
<evidence type="ECO:0000259" key="7">
    <source>
        <dbReference type="Pfam" id="PF25990"/>
    </source>
</evidence>
<comment type="subcellular location">
    <subcellularLocation>
        <location evidence="1">Membrane</location>
        <topology evidence="1">Single-pass membrane protein</topology>
    </subcellularLocation>
</comment>
<evidence type="ECO:0000256" key="4">
    <source>
        <dbReference type="ARBA" id="ARBA00022989"/>
    </source>
</evidence>
<evidence type="ECO:0000256" key="6">
    <source>
        <dbReference type="SAM" id="Phobius"/>
    </source>
</evidence>
<dbReference type="Pfam" id="PF25990">
    <property type="entry name" value="Beta-barrel_YknX"/>
    <property type="match status" value="1"/>
</dbReference>
<keyword evidence="4 6" id="KW-1133">Transmembrane helix</keyword>
<evidence type="ECO:0000256" key="1">
    <source>
        <dbReference type="ARBA" id="ARBA00004167"/>
    </source>
</evidence>
<dbReference type="GO" id="GO:0016020">
    <property type="term" value="C:membrane"/>
    <property type="evidence" value="ECO:0007669"/>
    <property type="project" value="UniProtKB-SubCell"/>
</dbReference>
<evidence type="ECO:0000313" key="9">
    <source>
        <dbReference type="EMBL" id="MBS4201991.1"/>
    </source>
</evidence>
<dbReference type="InterPro" id="IPR011053">
    <property type="entry name" value="Single_hybrid_motif"/>
</dbReference>
<feature type="domain" description="YhbJ barrel-sandwich hybrid" evidence="8">
    <location>
        <begin position="47"/>
        <end position="117"/>
    </location>
</feature>
<dbReference type="Proteomes" id="UP000682713">
    <property type="component" value="Unassembled WGS sequence"/>
</dbReference>
<evidence type="ECO:0000259" key="8">
    <source>
        <dbReference type="Pfam" id="PF25997"/>
    </source>
</evidence>
<dbReference type="Gene3D" id="2.40.30.170">
    <property type="match status" value="1"/>
</dbReference>
<dbReference type="InterPro" id="IPR050739">
    <property type="entry name" value="MFP"/>
</dbReference>
<name>A0A942TSC7_9BACI</name>
<dbReference type="PANTHER" id="PTHR30386">
    <property type="entry name" value="MEMBRANE FUSION SUBUNIT OF EMRAB-TOLC MULTIDRUG EFFLUX PUMP"/>
    <property type="match status" value="1"/>
</dbReference>
<dbReference type="RefSeq" id="WP_213112413.1">
    <property type="nucleotide sequence ID" value="NZ_JAGYPJ010000001.1"/>
</dbReference>
<dbReference type="SUPFAM" id="SSF51230">
    <property type="entry name" value="Single hybrid motif"/>
    <property type="match status" value="1"/>
</dbReference>